<dbReference type="Gene3D" id="3.40.50.1820">
    <property type="entry name" value="alpha/beta hydrolase"/>
    <property type="match status" value="1"/>
</dbReference>
<dbReference type="EMBL" id="MLJW01000911">
    <property type="protein sequence ID" value="OIQ81541.1"/>
    <property type="molecule type" value="Genomic_DNA"/>
</dbReference>
<gene>
    <name evidence="2" type="ORF">GALL_366840</name>
</gene>
<accession>A0A1J5R055</accession>
<dbReference type="SUPFAM" id="SSF53474">
    <property type="entry name" value="alpha/beta-Hydrolases"/>
    <property type="match status" value="1"/>
</dbReference>
<dbReference type="PANTHER" id="PTHR12277:SF81">
    <property type="entry name" value="PROTEIN ABHD13"/>
    <property type="match status" value="1"/>
</dbReference>
<dbReference type="PANTHER" id="PTHR12277">
    <property type="entry name" value="ALPHA/BETA HYDROLASE DOMAIN-CONTAINING PROTEIN"/>
    <property type="match status" value="1"/>
</dbReference>
<dbReference type="GO" id="GO:0016787">
    <property type="term" value="F:hydrolase activity"/>
    <property type="evidence" value="ECO:0007669"/>
    <property type="project" value="UniProtKB-KW"/>
</dbReference>
<comment type="caution">
    <text evidence="2">The sequence shown here is derived from an EMBL/GenBank/DDBJ whole genome shotgun (WGS) entry which is preliminary data.</text>
</comment>
<reference evidence="2" key="1">
    <citation type="submission" date="2016-10" db="EMBL/GenBank/DDBJ databases">
        <title>Sequence of Gallionella enrichment culture.</title>
        <authorList>
            <person name="Poehlein A."/>
            <person name="Muehling M."/>
            <person name="Daniel R."/>
        </authorList>
    </citation>
    <scope>NUCLEOTIDE SEQUENCE</scope>
</reference>
<dbReference type="InterPro" id="IPR029058">
    <property type="entry name" value="AB_hydrolase_fold"/>
</dbReference>
<dbReference type="AlphaFoldDB" id="A0A1J5R055"/>
<feature type="domain" description="Serine aminopeptidase S33" evidence="1">
    <location>
        <begin position="49"/>
        <end position="144"/>
    </location>
</feature>
<proteinExistence type="predicted"/>
<keyword evidence="2" id="KW-0378">Hydrolase</keyword>
<sequence length="253" mass="28246">MRQESMLFPSGFAPLMTASWKPKIPYPYEEMRLRSARGLLYGVLWHAPHARGTVLYSHGNGEDLEVSQRFVAQFIERGYNVLIWDYRGYGLSTGELGGQAGLLADAESVYQWLSTRRDAGNIVFYGRSLGTGFAVYLASRHPGHQVLLEAAYDSLASVAQDHYPMFPATLILRYPMPSVEWVKTIPTRIYMIHGARDQLIPPSHPLALAQAASNASLVMIRGVGHNGLSYTARYADWLTDALRSMVPGTQRQQ</sequence>
<name>A0A1J5R055_9ZZZZ</name>
<protein>
    <submittedName>
        <fullName evidence="2">Alpha/beta hydrolase family protein</fullName>
    </submittedName>
</protein>
<organism evidence="2">
    <name type="scientific">mine drainage metagenome</name>
    <dbReference type="NCBI Taxonomy" id="410659"/>
    <lineage>
        <taxon>unclassified sequences</taxon>
        <taxon>metagenomes</taxon>
        <taxon>ecological metagenomes</taxon>
    </lineage>
</organism>
<evidence type="ECO:0000259" key="1">
    <source>
        <dbReference type="Pfam" id="PF12146"/>
    </source>
</evidence>
<dbReference type="InterPro" id="IPR022742">
    <property type="entry name" value="Hydrolase_4"/>
</dbReference>
<evidence type="ECO:0000313" key="2">
    <source>
        <dbReference type="EMBL" id="OIQ81541.1"/>
    </source>
</evidence>
<dbReference type="Pfam" id="PF12146">
    <property type="entry name" value="Hydrolase_4"/>
    <property type="match status" value="1"/>
</dbReference>